<name>A0AA46TJ81_9ACTN</name>
<keyword evidence="3" id="KW-1185">Reference proteome</keyword>
<dbReference type="Proteomes" id="UP001164390">
    <property type="component" value="Chromosome"/>
</dbReference>
<dbReference type="AlphaFoldDB" id="A0AA46TJ81"/>
<dbReference type="EMBL" id="CP094970">
    <property type="protein sequence ID" value="UYM06123.1"/>
    <property type="molecule type" value="Genomic_DNA"/>
</dbReference>
<reference evidence="2" key="1">
    <citation type="submission" date="2022-01" db="EMBL/GenBank/DDBJ databases">
        <title>Nocardioidaceae gen. sp. A5X3R13.</title>
        <authorList>
            <person name="Lopez Marin M.A."/>
            <person name="Uhlik O."/>
        </authorList>
    </citation>
    <scope>NUCLEOTIDE SEQUENCE</scope>
    <source>
        <strain evidence="2">A5X3R13</strain>
    </source>
</reference>
<dbReference type="RefSeq" id="WP_271634973.1">
    <property type="nucleotide sequence ID" value="NZ_CP094970.1"/>
</dbReference>
<evidence type="ECO:0000313" key="3">
    <source>
        <dbReference type="Proteomes" id="UP001164390"/>
    </source>
</evidence>
<dbReference type="KEGG" id="sgrg:L0C25_03355"/>
<feature type="compositionally biased region" description="Basic and acidic residues" evidence="1">
    <location>
        <begin position="337"/>
        <end position="360"/>
    </location>
</feature>
<proteinExistence type="predicted"/>
<accession>A0AA46TJ81</accession>
<gene>
    <name evidence="2" type="ORF">L0C25_03355</name>
</gene>
<sequence>MNDTIRLYPDVAEFAASVRSQLSDLDADELEELTGDLEADLQERVDDAGYVDLGDPAAYATELRSAAGLPPRPVPVKGVRGRLRDRGSATAQRWRDFVDRLRERPGTSAVLDFLVALRPAWWILRAWVAYQIAHVLFAPNSPGNVLPHSLRGWAILAAATIVSVQWGRGRWRDRRWVPALVVAGSVTAVVGPPFAYDHASAEPESRWSTPSMRPMAHHPDNGLRMNGQPVRNVFAYDAKGNPLADVQLYDQSGDPLFVTRRQSLNWVSVPATLRTGQQAWNVYPLARVRWRDSKFDRAIGDRVAEPGVVPQVWALPMPHAPALMSTPTDGDGGAGEPAKEDKTVQGEKQKSTNDASEMRH</sequence>
<organism evidence="2 3">
    <name type="scientific">Solicola gregarius</name>
    <dbReference type="NCBI Taxonomy" id="2908642"/>
    <lineage>
        <taxon>Bacteria</taxon>
        <taxon>Bacillati</taxon>
        <taxon>Actinomycetota</taxon>
        <taxon>Actinomycetes</taxon>
        <taxon>Propionibacteriales</taxon>
        <taxon>Nocardioidaceae</taxon>
        <taxon>Solicola</taxon>
    </lineage>
</organism>
<evidence type="ECO:0000313" key="2">
    <source>
        <dbReference type="EMBL" id="UYM06123.1"/>
    </source>
</evidence>
<evidence type="ECO:0000256" key="1">
    <source>
        <dbReference type="SAM" id="MobiDB-lite"/>
    </source>
</evidence>
<feature type="region of interest" description="Disordered" evidence="1">
    <location>
        <begin position="320"/>
        <end position="360"/>
    </location>
</feature>
<protein>
    <submittedName>
        <fullName evidence="2">Uncharacterized protein</fullName>
    </submittedName>
</protein>